<dbReference type="HAMAP" id="MF_00120">
    <property type="entry name" value="GatA"/>
    <property type="match status" value="1"/>
</dbReference>
<dbReference type="PANTHER" id="PTHR11895">
    <property type="entry name" value="TRANSAMIDASE"/>
    <property type="match status" value="1"/>
</dbReference>
<evidence type="ECO:0000256" key="10">
    <source>
        <dbReference type="HAMAP-Rule" id="MF_00120"/>
    </source>
</evidence>
<organism evidence="12">
    <name type="scientific">Thermodesulfatator atlanticus</name>
    <dbReference type="NCBI Taxonomy" id="501497"/>
    <lineage>
        <taxon>Bacteria</taxon>
        <taxon>Pseudomonadati</taxon>
        <taxon>Thermodesulfobacteriota</taxon>
        <taxon>Thermodesulfobacteria</taxon>
        <taxon>Thermodesulfobacteriales</taxon>
        <taxon>Thermodesulfatatoraceae</taxon>
        <taxon>Thermodesulfatator</taxon>
    </lineage>
</organism>
<dbReference type="InterPro" id="IPR036928">
    <property type="entry name" value="AS_sf"/>
</dbReference>
<dbReference type="InterPro" id="IPR000120">
    <property type="entry name" value="Amidase"/>
</dbReference>
<feature type="active site" description="Charge relay system" evidence="10">
    <location>
        <position position="153"/>
    </location>
</feature>
<proteinExistence type="inferred from homology"/>
<dbReference type="GO" id="GO:0030956">
    <property type="term" value="C:glutamyl-tRNA(Gln) amidotransferase complex"/>
    <property type="evidence" value="ECO:0007669"/>
    <property type="project" value="InterPro"/>
</dbReference>
<dbReference type="Gene3D" id="3.90.1300.10">
    <property type="entry name" value="Amidase signature (AS) domain"/>
    <property type="match status" value="1"/>
</dbReference>
<evidence type="ECO:0000313" key="12">
    <source>
        <dbReference type="EMBL" id="HHI97556.1"/>
    </source>
</evidence>
<accession>A0A7V5U2Y9</accession>
<dbReference type="GO" id="GO:0005524">
    <property type="term" value="F:ATP binding"/>
    <property type="evidence" value="ECO:0007669"/>
    <property type="project" value="UniProtKB-KW"/>
</dbReference>
<keyword evidence="6 10" id="KW-0547">Nucleotide-binding</keyword>
<reference evidence="12" key="1">
    <citation type="journal article" date="2020" name="mSystems">
        <title>Genome- and Community-Level Interaction Insights into Carbon Utilization and Element Cycling Functions of Hydrothermarchaeota in Hydrothermal Sediment.</title>
        <authorList>
            <person name="Zhou Z."/>
            <person name="Liu Y."/>
            <person name="Xu W."/>
            <person name="Pan J."/>
            <person name="Luo Z.H."/>
            <person name="Li M."/>
        </authorList>
    </citation>
    <scope>NUCLEOTIDE SEQUENCE [LARGE SCALE GENOMIC DNA]</scope>
    <source>
        <strain evidence="12">HyVt-533</strain>
    </source>
</reference>
<evidence type="ECO:0000259" key="11">
    <source>
        <dbReference type="Pfam" id="PF01425"/>
    </source>
</evidence>
<evidence type="ECO:0000256" key="7">
    <source>
        <dbReference type="ARBA" id="ARBA00022840"/>
    </source>
</evidence>
<dbReference type="GO" id="GO:0050567">
    <property type="term" value="F:glutaminyl-tRNA synthase (glutamine-hydrolyzing) activity"/>
    <property type="evidence" value="ECO:0007669"/>
    <property type="project" value="UniProtKB-UniRule"/>
</dbReference>
<feature type="domain" description="Amidase" evidence="11">
    <location>
        <begin position="25"/>
        <end position="465"/>
    </location>
</feature>
<keyword evidence="5 10" id="KW-0436">Ligase</keyword>
<feature type="active site" description="Charge relay system" evidence="10">
    <location>
        <position position="78"/>
    </location>
</feature>
<comment type="catalytic activity">
    <reaction evidence="9 10">
        <text>L-glutamyl-tRNA(Gln) + L-glutamine + ATP + H2O = L-glutaminyl-tRNA(Gln) + L-glutamate + ADP + phosphate + H(+)</text>
        <dbReference type="Rhea" id="RHEA:17521"/>
        <dbReference type="Rhea" id="RHEA-COMP:9681"/>
        <dbReference type="Rhea" id="RHEA-COMP:9684"/>
        <dbReference type="ChEBI" id="CHEBI:15377"/>
        <dbReference type="ChEBI" id="CHEBI:15378"/>
        <dbReference type="ChEBI" id="CHEBI:29985"/>
        <dbReference type="ChEBI" id="CHEBI:30616"/>
        <dbReference type="ChEBI" id="CHEBI:43474"/>
        <dbReference type="ChEBI" id="CHEBI:58359"/>
        <dbReference type="ChEBI" id="CHEBI:78520"/>
        <dbReference type="ChEBI" id="CHEBI:78521"/>
        <dbReference type="ChEBI" id="CHEBI:456216"/>
        <dbReference type="EC" id="6.3.5.7"/>
    </reaction>
</comment>
<dbReference type="InterPro" id="IPR020556">
    <property type="entry name" value="Amidase_CS"/>
</dbReference>
<evidence type="ECO:0000256" key="9">
    <source>
        <dbReference type="ARBA" id="ARBA00047407"/>
    </source>
</evidence>
<name>A0A7V5U2Y9_9BACT</name>
<dbReference type="SUPFAM" id="SSF75304">
    <property type="entry name" value="Amidase signature (AS) enzymes"/>
    <property type="match status" value="1"/>
</dbReference>
<keyword evidence="7 10" id="KW-0067">ATP-binding</keyword>
<dbReference type="EC" id="6.3.5.7" evidence="3 10"/>
<feature type="active site" description="Acyl-ester intermediate" evidence="10">
    <location>
        <position position="177"/>
    </location>
</feature>
<evidence type="ECO:0000256" key="8">
    <source>
        <dbReference type="ARBA" id="ARBA00022917"/>
    </source>
</evidence>
<dbReference type="InterPro" id="IPR004412">
    <property type="entry name" value="GatA"/>
</dbReference>
<dbReference type="Proteomes" id="UP000886101">
    <property type="component" value="Unassembled WGS sequence"/>
</dbReference>
<evidence type="ECO:0000256" key="6">
    <source>
        <dbReference type="ARBA" id="ARBA00022741"/>
    </source>
</evidence>
<evidence type="ECO:0000256" key="1">
    <source>
        <dbReference type="ARBA" id="ARBA00008069"/>
    </source>
</evidence>
<dbReference type="EMBL" id="DROK01000198">
    <property type="protein sequence ID" value="HHI97556.1"/>
    <property type="molecule type" value="Genomic_DNA"/>
</dbReference>
<dbReference type="InterPro" id="IPR023631">
    <property type="entry name" value="Amidase_dom"/>
</dbReference>
<protein>
    <recommendedName>
        <fullName evidence="4 10">Glutamyl-tRNA(Gln) amidotransferase subunit A</fullName>
        <shortName evidence="10">Glu-ADT subunit A</shortName>
        <ecNumber evidence="3 10">6.3.5.7</ecNumber>
    </recommendedName>
</protein>
<comment type="function">
    <text evidence="10">Allows the formation of correctly charged Gln-tRNA(Gln) through the transamidation of misacylated Glu-tRNA(Gln) in organisms which lack glutaminyl-tRNA synthetase. The reaction takes place in the presence of glutamine and ATP through an activated gamma-phospho-Glu-tRNA(Gln).</text>
</comment>
<gene>
    <name evidence="10 12" type="primary">gatA</name>
    <name evidence="12" type="ORF">ENJ96_06860</name>
</gene>
<evidence type="ECO:0000256" key="2">
    <source>
        <dbReference type="ARBA" id="ARBA00011123"/>
    </source>
</evidence>
<evidence type="ECO:0000256" key="4">
    <source>
        <dbReference type="ARBA" id="ARBA00014428"/>
    </source>
</evidence>
<comment type="subunit">
    <text evidence="2 10">Heterotrimer of A, B and C subunits.</text>
</comment>
<dbReference type="GO" id="GO:0006412">
    <property type="term" value="P:translation"/>
    <property type="evidence" value="ECO:0007669"/>
    <property type="project" value="UniProtKB-UniRule"/>
</dbReference>
<evidence type="ECO:0000256" key="5">
    <source>
        <dbReference type="ARBA" id="ARBA00022598"/>
    </source>
</evidence>
<comment type="caution">
    <text evidence="12">The sequence shown here is derived from an EMBL/GenBank/DDBJ whole genome shotgun (WGS) entry which is preliminary data.</text>
</comment>
<comment type="similarity">
    <text evidence="1 10">Belongs to the amidase family. GatA subfamily.</text>
</comment>
<dbReference type="AlphaFoldDB" id="A0A7V5U2Y9"/>
<dbReference type="Pfam" id="PF01425">
    <property type="entry name" value="Amidase"/>
    <property type="match status" value="1"/>
</dbReference>
<sequence>MEWFKLPLTAQLELLNKGEVTSRSLTSYLLKRIEEKDPQIKAFITVTAEEALRAAEEADKSRGQKDHRPLLGLPLAIKDNICVRGAPTTCASKMLAQFKPPFDATVIKKLKEAGAIFLGKTNLDEFAMGSSTENSAFFPTRNPWDRERVPGGSSGGSAAAVAAGFCAGALGSDTGGSIRQPASFCGVVGLKPTYGRVSRYGLVAFASSLDQIGPITRTVKDAALLLRYIAGRDEKDSTSAPHEVPDYLSALKLNLKGAKIGIPKEYFGEGLDDEVRGKIQEALEIFKDMGLAVKEITLPHTPYAVAAYYLIAPAEASSNLARYDGVKYGLRVEGKDLIDMYKKTRSQGFGAEVKRRIMIGTYALSAGYYDAYYKKASQVRTLIARDFQEAFKEVDFIVGPVAPTPAFKLGERVDDPLKMYLSDIYTISVNLAGIVGLSLPCGFSKEGLPIGLQIMGPHFSEEKVLALGHQFEEILKLYEKYPEI</sequence>
<dbReference type="PROSITE" id="PS00571">
    <property type="entry name" value="AMIDASES"/>
    <property type="match status" value="1"/>
</dbReference>
<evidence type="ECO:0000256" key="3">
    <source>
        <dbReference type="ARBA" id="ARBA00012739"/>
    </source>
</evidence>
<keyword evidence="8 10" id="KW-0648">Protein biosynthesis</keyword>
<dbReference type="PANTHER" id="PTHR11895:SF151">
    <property type="entry name" value="GLUTAMYL-TRNA(GLN) AMIDOTRANSFERASE SUBUNIT A"/>
    <property type="match status" value="1"/>
</dbReference>
<dbReference type="NCBIfam" id="TIGR00132">
    <property type="entry name" value="gatA"/>
    <property type="match status" value="1"/>
</dbReference>